<dbReference type="eggNOG" id="COG2239">
    <property type="taxonomic scope" value="Bacteria"/>
</dbReference>
<dbReference type="InterPro" id="IPR006668">
    <property type="entry name" value="Mg_transptr_MgtE_intracell_dom"/>
</dbReference>
<dbReference type="Gene3D" id="1.25.60.10">
    <property type="entry name" value="MgtE N-terminal domain-like"/>
    <property type="match status" value="1"/>
</dbReference>
<evidence type="ECO:0000313" key="3">
    <source>
        <dbReference type="Proteomes" id="UP000022835"/>
    </source>
</evidence>
<dbReference type="InterPro" id="IPR038076">
    <property type="entry name" value="MgtE_N_sf"/>
</dbReference>
<dbReference type="RefSeq" id="WP_036342480.1">
    <property type="nucleotide sequence ID" value="NZ_JALN02000001.1"/>
</dbReference>
<accession>A0A064CK07</accession>
<protein>
    <submittedName>
        <fullName evidence="2">Magnesium transporter</fullName>
    </submittedName>
</protein>
<proteinExistence type="predicted"/>
<feature type="domain" description="Magnesium transporter MgtE intracellular" evidence="1">
    <location>
        <begin position="178"/>
        <end position="249"/>
    </location>
</feature>
<organism evidence="2 3">
    <name type="scientific">Mycolicibacterium aromaticivorans JS19b1 = JCM 16368</name>
    <dbReference type="NCBI Taxonomy" id="1440774"/>
    <lineage>
        <taxon>Bacteria</taxon>
        <taxon>Bacillati</taxon>
        <taxon>Actinomycetota</taxon>
        <taxon>Actinomycetes</taxon>
        <taxon>Mycobacteriales</taxon>
        <taxon>Mycobacteriaceae</taxon>
        <taxon>Mycolicibacterium</taxon>
    </lineage>
</organism>
<dbReference type="OrthoDB" id="9790355at2"/>
<dbReference type="Pfam" id="PF03448">
    <property type="entry name" value="MgtE_N"/>
    <property type="match status" value="1"/>
</dbReference>
<dbReference type="SUPFAM" id="SSF158791">
    <property type="entry name" value="MgtE N-terminal domain-like"/>
    <property type="match status" value="1"/>
</dbReference>
<reference evidence="2" key="1">
    <citation type="submission" date="2014-05" db="EMBL/GenBank/DDBJ databases">
        <title>Genome sequence of Mycobacterium aromaticivorans strain JS19b1T (= DSM 45407T).</title>
        <authorList>
            <person name="Kwak Y."/>
            <person name="Park G.-S."/>
            <person name="Li Q.X."/>
            <person name="Lee S.-E."/>
            <person name="Shin J.-H."/>
        </authorList>
    </citation>
    <scope>NUCLEOTIDE SEQUENCE [LARGE SCALE GENOMIC DNA]</scope>
    <source>
        <strain evidence="2">JS19b1</strain>
    </source>
</reference>
<dbReference type="STRING" id="1440774.Y900_013905"/>
<keyword evidence="3" id="KW-1185">Reference proteome</keyword>
<gene>
    <name evidence="2" type="ORF">Y900_013905</name>
</gene>
<dbReference type="Proteomes" id="UP000022835">
    <property type="component" value="Unassembled WGS sequence"/>
</dbReference>
<dbReference type="AlphaFoldDB" id="A0A064CK07"/>
<dbReference type="EMBL" id="JALN02000001">
    <property type="protein sequence ID" value="KDF00002.1"/>
    <property type="molecule type" value="Genomic_DNA"/>
</dbReference>
<evidence type="ECO:0000313" key="2">
    <source>
        <dbReference type="EMBL" id="KDF00002.1"/>
    </source>
</evidence>
<sequence length="274" mass="30381">MLLLSRITGQDVRAAGDRVIGRLADLTVLLSQPSGRLLVERLLITRRQAPPLLVPWGQVIGFERDRLTIAEDVEGGDFELREHEIRLVRDVLDTQVVDVVGQRLARVADVVLTRTDAHRLELVGVEVGFGAVLRRLQLEPLGVRVGRDVVDWADIHLTSERGHAAQLACPRSAVHHLDPRGLAALVSRVDTESATEILAVRGPRLAADVVRAAHPSVAERVLRAMPSAHAAQIVAAMSDEHAGRWRERLRRAPGRHFLRSRVWPRRRHVGDVTS</sequence>
<evidence type="ECO:0000259" key="1">
    <source>
        <dbReference type="Pfam" id="PF03448"/>
    </source>
</evidence>
<name>A0A064CK07_9MYCO</name>
<comment type="caution">
    <text evidence="2">The sequence shown here is derived from an EMBL/GenBank/DDBJ whole genome shotgun (WGS) entry which is preliminary data.</text>
</comment>